<comment type="caution">
    <text evidence="3">The sequence shown here is derived from an EMBL/GenBank/DDBJ whole genome shotgun (WGS) entry which is preliminary data.</text>
</comment>
<feature type="region of interest" description="Disordered" evidence="1">
    <location>
        <begin position="1"/>
        <end position="20"/>
    </location>
</feature>
<name>A0ABQ3XL39_9ACTN</name>
<sequence length="49" mass="5148">MRALNGARWRKSARSGGDGGNCVEVADNLVDVVAVRDTKNKDGGTLVFA</sequence>
<dbReference type="InterPro" id="IPR007278">
    <property type="entry name" value="DUF397"/>
</dbReference>
<organism evidence="3 4">
    <name type="scientific">Actinoplanes couchii</name>
    <dbReference type="NCBI Taxonomy" id="403638"/>
    <lineage>
        <taxon>Bacteria</taxon>
        <taxon>Bacillati</taxon>
        <taxon>Actinomycetota</taxon>
        <taxon>Actinomycetes</taxon>
        <taxon>Micromonosporales</taxon>
        <taxon>Micromonosporaceae</taxon>
        <taxon>Actinoplanes</taxon>
    </lineage>
</organism>
<dbReference type="EMBL" id="BOMG01000095">
    <property type="protein sequence ID" value="GID59211.1"/>
    <property type="molecule type" value="Genomic_DNA"/>
</dbReference>
<evidence type="ECO:0000259" key="2">
    <source>
        <dbReference type="Pfam" id="PF04149"/>
    </source>
</evidence>
<dbReference type="Proteomes" id="UP000612282">
    <property type="component" value="Unassembled WGS sequence"/>
</dbReference>
<keyword evidence="4" id="KW-1185">Reference proteome</keyword>
<protein>
    <recommendedName>
        <fullName evidence="2">DUF397 domain-containing protein</fullName>
    </recommendedName>
</protein>
<accession>A0ABQ3XL39</accession>
<reference evidence="3 4" key="1">
    <citation type="submission" date="2021-01" db="EMBL/GenBank/DDBJ databases">
        <title>Whole genome shotgun sequence of Actinoplanes couchii NBRC 106145.</title>
        <authorList>
            <person name="Komaki H."/>
            <person name="Tamura T."/>
        </authorList>
    </citation>
    <scope>NUCLEOTIDE SEQUENCE [LARGE SCALE GENOMIC DNA]</scope>
    <source>
        <strain evidence="3 4">NBRC 106145</strain>
    </source>
</reference>
<gene>
    <name evidence="3" type="ORF">Aco03nite_076150</name>
</gene>
<evidence type="ECO:0000256" key="1">
    <source>
        <dbReference type="SAM" id="MobiDB-lite"/>
    </source>
</evidence>
<dbReference type="Pfam" id="PF04149">
    <property type="entry name" value="DUF397"/>
    <property type="match status" value="1"/>
</dbReference>
<evidence type="ECO:0000313" key="4">
    <source>
        <dbReference type="Proteomes" id="UP000612282"/>
    </source>
</evidence>
<evidence type="ECO:0000313" key="3">
    <source>
        <dbReference type="EMBL" id="GID59211.1"/>
    </source>
</evidence>
<feature type="domain" description="DUF397" evidence="2">
    <location>
        <begin position="7"/>
        <end position="48"/>
    </location>
</feature>
<proteinExistence type="predicted"/>